<protein>
    <submittedName>
        <fullName evidence="2">D-aminoacylase</fullName>
    </submittedName>
</protein>
<dbReference type="CDD" id="cd01297">
    <property type="entry name" value="D-aminoacylase"/>
    <property type="match status" value="1"/>
</dbReference>
<dbReference type="RefSeq" id="WP_040136328.1">
    <property type="nucleotide sequence ID" value="NZ_CP009889.1"/>
</dbReference>
<gene>
    <name evidence="2" type="ORF">OM33_20335</name>
</gene>
<keyword evidence="3" id="KW-1185">Reference proteome</keyword>
<dbReference type="PANTHER" id="PTHR11647">
    <property type="entry name" value="HYDRANTOINASE/DIHYDROPYRIMIDINASE FAMILY MEMBER"/>
    <property type="match status" value="1"/>
</dbReference>
<dbReference type="EMBL" id="CP009889">
    <property type="protein sequence ID" value="AIY67383.1"/>
    <property type="molecule type" value="Genomic_DNA"/>
</dbReference>
<dbReference type="InterPro" id="IPR013108">
    <property type="entry name" value="Amidohydro_3"/>
</dbReference>
<dbReference type="GO" id="GO:0016811">
    <property type="term" value="F:hydrolase activity, acting on carbon-nitrogen (but not peptide) bonds, in linear amides"/>
    <property type="evidence" value="ECO:0007669"/>
    <property type="project" value="InterPro"/>
</dbReference>
<dbReference type="Pfam" id="PF07969">
    <property type="entry name" value="Amidohydro_3"/>
    <property type="match status" value="2"/>
</dbReference>
<dbReference type="SUPFAM" id="SSF51338">
    <property type="entry name" value="Composite domain of metallo-dependent hydrolases"/>
    <property type="match status" value="1"/>
</dbReference>
<dbReference type="AlphaFoldDB" id="A0A0A7ELG5"/>
<dbReference type="KEGG" id="pseo:OM33_20335"/>
<dbReference type="PANTHER" id="PTHR11647:SF1">
    <property type="entry name" value="COLLAPSIN RESPONSE MEDIATOR PROTEIN"/>
    <property type="match status" value="1"/>
</dbReference>
<dbReference type="SUPFAM" id="SSF51556">
    <property type="entry name" value="Metallo-dependent hydrolases"/>
    <property type="match status" value="1"/>
</dbReference>
<dbReference type="InterPro" id="IPR023100">
    <property type="entry name" value="D-aminoacylase_insert_dom_sf"/>
</dbReference>
<dbReference type="InterPro" id="IPR011059">
    <property type="entry name" value="Metal-dep_hydrolase_composite"/>
</dbReference>
<dbReference type="OrthoDB" id="9766983at2"/>
<dbReference type="Gene3D" id="2.30.40.10">
    <property type="entry name" value="Urease, subunit C, domain 1"/>
    <property type="match status" value="1"/>
</dbReference>
<evidence type="ECO:0000313" key="2">
    <source>
        <dbReference type="EMBL" id="AIY67383.1"/>
    </source>
</evidence>
<dbReference type="InterPro" id="IPR032466">
    <property type="entry name" value="Metal_Hydrolase"/>
</dbReference>
<organism evidence="2 3">
    <name type="scientific">Pseudoalteromonas piratica</name>
    <dbReference type="NCBI Taxonomy" id="1348114"/>
    <lineage>
        <taxon>Bacteria</taxon>
        <taxon>Pseudomonadati</taxon>
        <taxon>Pseudomonadota</taxon>
        <taxon>Gammaproteobacteria</taxon>
        <taxon>Alteromonadales</taxon>
        <taxon>Pseudoalteromonadaceae</taxon>
        <taxon>Pseudoalteromonas</taxon>
    </lineage>
</organism>
<sequence length="487" mass="53582">MSDKYHTTTVIRHATVYTGELNDSFIGDVAIGDDKIVALGDCQHLYSDNDVDGTGLVLTPGFIDVHTHDDLEVLRNPNMLCKVSQGVTTVIAGNCGISSVPYVEEIDPVDPINLLGQKADFKYPNLADFRDAFDKLKPSVNLAQLIGHTSLRAQVMSDLSRPASENEINAMQGLLKTQMEQGALGLSTGLAYPNAKASSSDEVAKLAEQVTPFNGLYTTHLRTEFQGIIDAMDEAFSTAKKANLPLVISHLKCAGIDNWGRAQEVLQHLENNRKSQPACCDCYPYSASSSTLDLNQVTDKTDIYITWSTPHPEMAQRTLADIAQAWQLSLMQAAEKLMPAGAVYHCMLEDDVKQFLSYDNSMIGSDGLPCDPHPHPRLWGTFPRVLGHYARDENTLSLALAIHKMTALPSRRFKLRKRGKIAKGYFADLVLFDANTIIDNACYQNPKAQAEGIKQVWVNGIVSFAEGLNEMSVKRYGRAGRFLARGE</sequence>
<proteinExistence type="predicted"/>
<dbReference type="HOGENOM" id="CLU_016107_2_0_6"/>
<feature type="domain" description="Amidohydrolase 3" evidence="1">
    <location>
        <begin position="362"/>
        <end position="462"/>
    </location>
</feature>
<dbReference type="eggNOG" id="COG3653">
    <property type="taxonomic scope" value="Bacteria"/>
</dbReference>
<name>A0A0A7ELG5_9GAMM</name>
<evidence type="ECO:0000259" key="1">
    <source>
        <dbReference type="Pfam" id="PF07969"/>
    </source>
</evidence>
<reference evidence="2 3" key="1">
    <citation type="submission" date="2014-11" db="EMBL/GenBank/DDBJ databases">
        <title>Complete Genome Sequence of Pseudoalteromonas sp. Strain OCN003 Isolated from Kaneohe Bay, Oahu, Hawaii.</title>
        <authorList>
            <person name="Beurmann S."/>
            <person name="Videau P."/>
            <person name="Ushijima B."/>
            <person name="Smith A.M."/>
            <person name="Aeby G.S."/>
            <person name="Callahan S.M."/>
            <person name="Belcaid M."/>
        </authorList>
    </citation>
    <scope>NUCLEOTIDE SEQUENCE [LARGE SCALE GENOMIC DNA]</scope>
    <source>
        <strain evidence="2 3">OCN003</strain>
    </source>
</reference>
<dbReference type="InterPro" id="IPR050378">
    <property type="entry name" value="Metallo-dep_Hydrolases_sf"/>
</dbReference>
<accession>A0A0A7ELG5</accession>
<dbReference type="STRING" id="1348114.OM33_20335"/>
<dbReference type="Proteomes" id="UP000030341">
    <property type="component" value="Chromosome 2"/>
</dbReference>
<dbReference type="Gene3D" id="3.30.1490.130">
    <property type="entry name" value="D-aminoacylase. Domain 3"/>
    <property type="match status" value="1"/>
</dbReference>
<dbReference type="Gene3D" id="3.20.20.140">
    <property type="entry name" value="Metal-dependent hydrolases"/>
    <property type="match status" value="1"/>
</dbReference>
<evidence type="ECO:0000313" key="3">
    <source>
        <dbReference type="Proteomes" id="UP000030341"/>
    </source>
</evidence>
<feature type="domain" description="Amidohydrolase 3" evidence="1">
    <location>
        <begin position="51"/>
        <end position="268"/>
    </location>
</feature>